<feature type="region of interest" description="Disordered" evidence="1">
    <location>
        <begin position="36"/>
        <end position="111"/>
    </location>
</feature>
<reference evidence="2" key="1">
    <citation type="journal article" date="2023" name="Mol. Phylogenet. Evol.">
        <title>Genome-scale phylogeny and comparative genomics of the fungal order Sordariales.</title>
        <authorList>
            <person name="Hensen N."/>
            <person name="Bonometti L."/>
            <person name="Westerberg I."/>
            <person name="Brannstrom I.O."/>
            <person name="Guillou S."/>
            <person name="Cros-Aarteil S."/>
            <person name="Calhoun S."/>
            <person name="Haridas S."/>
            <person name="Kuo A."/>
            <person name="Mondo S."/>
            <person name="Pangilinan J."/>
            <person name="Riley R."/>
            <person name="LaButti K."/>
            <person name="Andreopoulos B."/>
            <person name="Lipzen A."/>
            <person name="Chen C."/>
            <person name="Yan M."/>
            <person name="Daum C."/>
            <person name="Ng V."/>
            <person name="Clum A."/>
            <person name="Steindorff A."/>
            <person name="Ohm R.A."/>
            <person name="Martin F."/>
            <person name="Silar P."/>
            <person name="Natvig D.O."/>
            <person name="Lalanne C."/>
            <person name="Gautier V."/>
            <person name="Ament-Velasquez S.L."/>
            <person name="Kruys A."/>
            <person name="Hutchinson M.I."/>
            <person name="Powell A.J."/>
            <person name="Barry K."/>
            <person name="Miller A.N."/>
            <person name="Grigoriev I.V."/>
            <person name="Debuchy R."/>
            <person name="Gladieux P."/>
            <person name="Hiltunen Thoren M."/>
            <person name="Johannesson H."/>
        </authorList>
    </citation>
    <scope>NUCLEOTIDE SEQUENCE</scope>
    <source>
        <strain evidence="2">CBS 955.72</strain>
    </source>
</reference>
<evidence type="ECO:0000313" key="3">
    <source>
        <dbReference type="Proteomes" id="UP001275084"/>
    </source>
</evidence>
<gene>
    <name evidence="2" type="ORF">B0T25DRAFT_224537</name>
</gene>
<proteinExistence type="predicted"/>
<accession>A0AAJ0MF04</accession>
<sequence length="179" mass="19760">MTLVMKLDINAGAVEVKSISFPTLFLHLSGTALPAPHTTPKTHGSRRCSPPPPAWSPAPSPFKSDTPAQTESPPRLASPPSPTSHRELTPTPRLLHRHLPRQPRKQLGTRPVRNGVLHQAHQSAKHGPLVAQQPRRQVPRVHRHAHHAPRPHRLAYSTPCAQFLVLERAYLALPDAGTW</sequence>
<feature type="compositionally biased region" description="Basic residues" evidence="1">
    <location>
        <begin position="94"/>
        <end position="104"/>
    </location>
</feature>
<comment type="caution">
    <text evidence="2">The sequence shown here is derived from an EMBL/GenBank/DDBJ whole genome shotgun (WGS) entry which is preliminary data.</text>
</comment>
<dbReference type="Proteomes" id="UP001275084">
    <property type="component" value="Unassembled WGS sequence"/>
</dbReference>
<dbReference type="AlphaFoldDB" id="A0AAJ0MF04"/>
<dbReference type="EMBL" id="JAUIQD010000004">
    <property type="protein sequence ID" value="KAK3354040.1"/>
    <property type="molecule type" value="Genomic_DNA"/>
</dbReference>
<organism evidence="2 3">
    <name type="scientific">Lasiosphaeria hispida</name>
    <dbReference type="NCBI Taxonomy" id="260671"/>
    <lineage>
        <taxon>Eukaryota</taxon>
        <taxon>Fungi</taxon>
        <taxon>Dikarya</taxon>
        <taxon>Ascomycota</taxon>
        <taxon>Pezizomycotina</taxon>
        <taxon>Sordariomycetes</taxon>
        <taxon>Sordariomycetidae</taxon>
        <taxon>Sordariales</taxon>
        <taxon>Lasiosphaeriaceae</taxon>
        <taxon>Lasiosphaeria</taxon>
    </lineage>
</organism>
<feature type="compositionally biased region" description="Pro residues" evidence="1">
    <location>
        <begin position="49"/>
        <end position="60"/>
    </location>
</feature>
<name>A0AAJ0MF04_9PEZI</name>
<protein>
    <submittedName>
        <fullName evidence="2">Uncharacterized protein</fullName>
    </submittedName>
</protein>
<evidence type="ECO:0000256" key="1">
    <source>
        <dbReference type="SAM" id="MobiDB-lite"/>
    </source>
</evidence>
<keyword evidence="3" id="KW-1185">Reference proteome</keyword>
<evidence type="ECO:0000313" key="2">
    <source>
        <dbReference type="EMBL" id="KAK3354040.1"/>
    </source>
</evidence>
<reference evidence="2" key="2">
    <citation type="submission" date="2023-06" db="EMBL/GenBank/DDBJ databases">
        <authorList>
            <consortium name="Lawrence Berkeley National Laboratory"/>
            <person name="Haridas S."/>
            <person name="Hensen N."/>
            <person name="Bonometti L."/>
            <person name="Westerberg I."/>
            <person name="Brannstrom I.O."/>
            <person name="Guillou S."/>
            <person name="Cros-Aarteil S."/>
            <person name="Calhoun S."/>
            <person name="Kuo A."/>
            <person name="Mondo S."/>
            <person name="Pangilinan J."/>
            <person name="Riley R."/>
            <person name="Labutti K."/>
            <person name="Andreopoulos B."/>
            <person name="Lipzen A."/>
            <person name="Chen C."/>
            <person name="Yanf M."/>
            <person name="Daum C."/>
            <person name="Ng V."/>
            <person name="Clum A."/>
            <person name="Steindorff A."/>
            <person name="Ohm R."/>
            <person name="Martin F."/>
            <person name="Silar P."/>
            <person name="Natvig D."/>
            <person name="Lalanne C."/>
            <person name="Gautier V."/>
            <person name="Ament-Velasquez S.L."/>
            <person name="Kruys A."/>
            <person name="Hutchinson M.I."/>
            <person name="Powell A.J."/>
            <person name="Barry K."/>
            <person name="Miller A.N."/>
            <person name="Grigoriev I.V."/>
            <person name="Debuchy R."/>
            <person name="Gladieux P."/>
            <person name="Thoren M.H."/>
            <person name="Johannesson H."/>
        </authorList>
    </citation>
    <scope>NUCLEOTIDE SEQUENCE</scope>
    <source>
        <strain evidence="2">CBS 955.72</strain>
    </source>
</reference>